<dbReference type="AlphaFoldDB" id="A0AAD7TWG2"/>
<accession>A0AAD7TWG2</accession>
<dbReference type="GO" id="GO:0006897">
    <property type="term" value="P:endocytosis"/>
    <property type="evidence" value="ECO:0007669"/>
    <property type="project" value="TreeGrafter"/>
</dbReference>
<dbReference type="GO" id="GO:0008289">
    <property type="term" value="F:lipid binding"/>
    <property type="evidence" value="ECO:0007669"/>
    <property type="project" value="TreeGrafter"/>
</dbReference>
<feature type="region of interest" description="Disordered" evidence="2">
    <location>
        <begin position="246"/>
        <end position="270"/>
    </location>
</feature>
<feature type="compositionally biased region" description="Basic and acidic residues" evidence="2">
    <location>
        <begin position="391"/>
        <end position="406"/>
    </location>
</feature>
<dbReference type="InterPro" id="IPR028245">
    <property type="entry name" value="PIL1/LSP1"/>
</dbReference>
<feature type="compositionally biased region" description="Low complexity" evidence="2">
    <location>
        <begin position="751"/>
        <end position="764"/>
    </location>
</feature>
<dbReference type="Proteomes" id="UP001215151">
    <property type="component" value="Unassembled WGS sequence"/>
</dbReference>
<organism evidence="3 4">
    <name type="scientific">Trametes cubensis</name>
    <dbReference type="NCBI Taxonomy" id="1111947"/>
    <lineage>
        <taxon>Eukaryota</taxon>
        <taxon>Fungi</taxon>
        <taxon>Dikarya</taxon>
        <taxon>Basidiomycota</taxon>
        <taxon>Agaricomycotina</taxon>
        <taxon>Agaricomycetes</taxon>
        <taxon>Polyporales</taxon>
        <taxon>Polyporaceae</taxon>
        <taxon>Trametes</taxon>
    </lineage>
</organism>
<feature type="compositionally biased region" description="Basic and acidic residues" evidence="2">
    <location>
        <begin position="548"/>
        <end position="560"/>
    </location>
</feature>
<feature type="coiled-coil region" evidence="1">
    <location>
        <begin position="97"/>
        <end position="169"/>
    </location>
</feature>
<protein>
    <recommendedName>
        <fullName evidence="5">Sphingolipid long chain base-responsive protein PIL1</fullName>
    </recommendedName>
</protein>
<reference evidence="3" key="1">
    <citation type="submission" date="2022-11" db="EMBL/GenBank/DDBJ databases">
        <title>Genome Sequence of Cubamyces cubensis.</title>
        <authorList>
            <person name="Buettner E."/>
        </authorList>
    </citation>
    <scope>NUCLEOTIDE SEQUENCE</scope>
    <source>
        <strain evidence="3">MPL-01</strain>
    </source>
</reference>
<feature type="compositionally biased region" description="Polar residues" evidence="2">
    <location>
        <begin position="567"/>
        <end position="603"/>
    </location>
</feature>
<dbReference type="GO" id="GO:0036286">
    <property type="term" value="C:eisosome filament"/>
    <property type="evidence" value="ECO:0007669"/>
    <property type="project" value="TreeGrafter"/>
</dbReference>
<dbReference type="Pfam" id="PF13805">
    <property type="entry name" value="Pil1"/>
    <property type="match status" value="1"/>
</dbReference>
<feature type="region of interest" description="Disordered" evidence="2">
    <location>
        <begin position="300"/>
        <end position="942"/>
    </location>
</feature>
<name>A0AAD7TWG2_9APHY</name>
<dbReference type="PANTHER" id="PTHR31962:SF6">
    <property type="entry name" value="EISOSOME COMPONENT PIL1-DOMAIN-CONTAINING PROTEIN"/>
    <property type="match status" value="1"/>
</dbReference>
<evidence type="ECO:0008006" key="5">
    <source>
        <dbReference type="Google" id="ProtNLM"/>
    </source>
</evidence>
<keyword evidence="1" id="KW-0175">Coiled coil</keyword>
<evidence type="ECO:0000256" key="1">
    <source>
        <dbReference type="SAM" id="Coils"/>
    </source>
</evidence>
<feature type="compositionally biased region" description="Polar residues" evidence="2">
    <location>
        <begin position="499"/>
        <end position="509"/>
    </location>
</feature>
<feature type="compositionally biased region" description="Polar residues" evidence="2">
    <location>
        <begin position="924"/>
        <end position="942"/>
    </location>
</feature>
<gene>
    <name evidence="3" type="ORF">ONZ51_g5321</name>
</gene>
<feature type="compositionally biased region" description="Polar residues" evidence="2">
    <location>
        <begin position="833"/>
        <end position="843"/>
    </location>
</feature>
<proteinExistence type="predicted"/>
<dbReference type="EMBL" id="JAPEVG010000113">
    <property type="protein sequence ID" value="KAJ8482479.1"/>
    <property type="molecule type" value="Genomic_DNA"/>
</dbReference>
<feature type="compositionally biased region" description="Polar residues" evidence="2">
    <location>
        <begin position="740"/>
        <end position="750"/>
    </location>
</feature>
<sequence length="942" mass="99486">MFKSAARKIAHNTTMPGLPGLSAKQDLRALQDVITAEKGILNSLQRLSSDFAKAAEALKVWGLGEGEDLADTLTASTTLLLHFSSALAAFASHEIAVREHMKAVRSREEALDEMKRRRKSIFNDAEAAERKLSKMNPDNKNLQQQTDLLNRLRDEIRAMDTDIMTEEARLGDFKRTSTRNWMGLKFGGLLECCEKGAILGELGKLVISEIPLEPTQPGLPRPYYTGHARTEFLVAEAARSLAEVYYSPDPNPNPSQRTIRPLPGSELPAVPSASERRLSMMSAQDQSGLAAYRGLPQVDESGFNIGQFGGPDQPSSPRNSNPPVSEFGTFPPGAAPPHVSSLSAAEKDKVASPRGGRFATFPVKAGGPRPPPGHSGGNSVSTNPYISPPLRDGDRAPSLEIDRNDESFSSSIAQALGGKLEIDHNVAGGSSGPGPSTNSSRFTAPSGPPSQDVKGADFAPQRYSPPPPMYTPSDGPQLPAGAAPPNPPSTFLGGFNVQDFGQGSASRPQSMAEEEGGLAYMSPGHGNESNESLSESGDRRVRFGGVSDVDKELAKRHAEQEAAAVPTATQPSQSAPVPSGNELQTAEDSSEAGRSSQPASPTSDAPPAEGDRGHSPPSPSQSRIPTPPPVEDPMDEHSLNAAAAREVSRELDALMMSSPPISPVDKAPSSWGSRPQYSPPYQRRGISPRPSLDPPTSPPASQAASPKLEGMYVRQRDRSASSPISRIPPPEAVPQPASPTGSNDGSEQAQRSISSLPPRISPVPTAGSNGTPFRTPLETPLAPPPTGSLYNLPGSAGSNSSFSAGGIRTISAAAFRRPVRNASGTLVPEPGRQSPSLADTSPLNVKKRPLPNSPYPSPYPSANLQAPGGVPRSLSPGGGEQGLRVAEDPSQRPLTHYRQDDDFDYISAYTDDPSHGSIEPPNASGYQQGRFATNLEDSNGVL</sequence>
<feature type="compositionally biased region" description="Pro residues" evidence="2">
    <location>
        <begin position="726"/>
        <end position="737"/>
    </location>
</feature>
<feature type="compositionally biased region" description="Low complexity" evidence="2">
    <location>
        <begin position="315"/>
        <end position="325"/>
    </location>
</feature>
<dbReference type="PANTHER" id="PTHR31962">
    <property type="entry name" value="SPHINGOLIPID LONG CHAIN BASE-RESPONSIVE PROTEIN PIL1"/>
    <property type="match status" value="1"/>
</dbReference>
<dbReference type="InterPro" id="IPR027267">
    <property type="entry name" value="AH/BAR_dom_sf"/>
</dbReference>
<feature type="compositionally biased region" description="Low complexity" evidence="2">
    <location>
        <begin position="794"/>
        <end position="806"/>
    </location>
</feature>
<keyword evidence="4" id="KW-1185">Reference proteome</keyword>
<evidence type="ECO:0000313" key="3">
    <source>
        <dbReference type="EMBL" id="KAJ8482479.1"/>
    </source>
</evidence>
<dbReference type="GO" id="GO:0005886">
    <property type="term" value="C:plasma membrane"/>
    <property type="evidence" value="ECO:0007669"/>
    <property type="project" value="TreeGrafter"/>
</dbReference>
<evidence type="ECO:0000313" key="4">
    <source>
        <dbReference type="Proteomes" id="UP001215151"/>
    </source>
</evidence>
<comment type="caution">
    <text evidence="3">The sequence shown here is derived from an EMBL/GenBank/DDBJ whole genome shotgun (WGS) entry which is preliminary data.</text>
</comment>
<dbReference type="GO" id="GO:0070941">
    <property type="term" value="P:eisosome assembly"/>
    <property type="evidence" value="ECO:0007669"/>
    <property type="project" value="TreeGrafter"/>
</dbReference>
<evidence type="ECO:0000256" key="2">
    <source>
        <dbReference type="SAM" id="MobiDB-lite"/>
    </source>
</evidence>
<dbReference type="Gene3D" id="1.20.1270.60">
    <property type="entry name" value="Arfaptin homology (AH) domain/BAR domain"/>
    <property type="match status" value="1"/>
</dbReference>